<accession>A0AA49GBV7</accession>
<dbReference type="AlphaFoldDB" id="A0AA49GBV7"/>
<dbReference type="PROSITE" id="PS51462">
    <property type="entry name" value="NUDIX"/>
    <property type="match status" value="1"/>
</dbReference>
<organism evidence="2 3">
    <name type="scientific">Marivirga salinarum</name>
    <dbReference type="NCBI Taxonomy" id="3059078"/>
    <lineage>
        <taxon>Bacteria</taxon>
        <taxon>Pseudomonadati</taxon>
        <taxon>Bacteroidota</taxon>
        <taxon>Cytophagia</taxon>
        <taxon>Cytophagales</taxon>
        <taxon>Marivirgaceae</taxon>
        <taxon>Marivirga</taxon>
    </lineage>
</organism>
<gene>
    <name evidence="2" type="ORF">QYS49_02230</name>
</gene>
<dbReference type="PANTHER" id="PTHR43736:SF1">
    <property type="entry name" value="DIHYDRONEOPTERIN TRIPHOSPHATE DIPHOSPHATASE"/>
    <property type="match status" value="1"/>
</dbReference>
<evidence type="ECO:0000313" key="3">
    <source>
        <dbReference type="Proteomes" id="UP001230496"/>
    </source>
</evidence>
<dbReference type="InterPro" id="IPR014729">
    <property type="entry name" value="Rossmann-like_a/b/a_fold"/>
</dbReference>
<sequence>MKTAVIIARFQTPYLHSGHTELIQSVKANHNKLIIILGISPIAGSKRNPYDYYTREKMIKASYPEVIVLPLSDHPDDNVWSQNLDTLLKNTFTTEGFILYGSRDSFISYYSGKYETAELPQHGDYNSTDIRKQYADRVTNSEDFRAGILYAYHNQYTKVYPTVDVAVFRNNRTEILLGQKVINKKWRLIGGFADAEDSSFEEAAKRELTEECGPIEVSNLKYETSLKINDWRYRNEADKIITTLFSCDHQSGNPIPLDDIEHLEWIKVNDLFQMIKDKTITEEHIALFQFLLKK</sequence>
<reference evidence="2 3" key="1">
    <citation type="submission" date="2023-08" db="EMBL/GenBank/DDBJ databases">
        <title>Comparative genomics and taxonomic characterization of three novel marine species of genus Marivirga.</title>
        <authorList>
            <person name="Muhammad N."/>
            <person name="Kim S.-G."/>
        </authorList>
    </citation>
    <scope>NUCLEOTIDE SEQUENCE [LARGE SCALE GENOMIC DNA]</scope>
    <source>
        <strain evidence="2 3">BDSF4-3</strain>
    </source>
</reference>
<dbReference type="SUPFAM" id="SSF52374">
    <property type="entry name" value="Nucleotidylyl transferase"/>
    <property type="match status" value="1"/>
</dbReference>
<dbReference type="SUPFAM" id="SSF55811">
    <property type="entry name" value="Nudix"/>
    <property type="match status" value="1"/>
</dbReference>
<dbReference type="Gene3D" id="3.90.79.10">
    <property type="entry name" value="Nucleoside Triphosphate Pyrophosphohydrolase"/>
    <property type="match status" value="1"/>
</dbReference>
<dbReference type="InterPro" id="IPR000086">
    <property type="entry name" value="NUDIX_hydrolase_dom"/>
</dbReference>
<keyword evidence="3" id="KW-1185">Reference proteome</keyword>
<dbReference type="RefSeq" id="WP_308350630.1">
    <property type="nucleotide sequence ID" value="NZ_CP129971.1"/>
</dbReference>
<evidence type="ECO:0000313" key="2">
    <source>
        <dbReference type="EMBL" id="WKK76229.1"/>
    </source>
</evidence>
<dbReference type="KEGG" id="msaa:QYS49_02230"/>
<proteinExistence type="predicted"/>
<dbReference type="Pfam" id="PF00293">
    <property type="entry name" value="NUDIX"/>
    <property type="match status" value="1"/>
</dbReference>
<feature type="domain" description="Nudix hydrolase" evidence="1">
    <location>
        <begin position="158"/>
        <end position="291"/>
    </location>
</feature>
<dbReference type="Proteomes" id="UP001230496">
    <property type="component" value="Chromosome"/>
</dbReference>
<dbReference type="PANTHER" id="PTHR43736">
    <property type="entry name" value="ADP-RIBOSE PYROPHOSPHATASE"/>
    <property type="match status" value="1"/>
</dbReference>
<dbReference type="Gene3D" id="3.40.50.620">
    <property type="entry name" value="HUPs"/>
    <property type="match status" value="1"/>
</dbReference>
<name>A0AA49GBV7_9BACT</name>
<dbReference type="EMBL" id="CP129971">
    <property type="protein sequence ID" value="WKK76229.1"/>
    <property type="molecule type" value="Genomic_DNA"/>
</dbReference>
<protein>
    <submittedName>
        <fullName evidence="2">NUDIX domain-containing protein</fullName>
    </submittedName>
</protein>
<evidence type="ECO:0000259" key="1">
    <source>
        <dbReference type="PROSITE" id="PS51462"/>
    </source>
</evidence>
<dbReference type="InterPro" id="IPR015797">
    <property type="entry name" value="NUDIX_hydrolase-like_dom_sf"/>
</dbReference>